<dbReference type="InterPro" id="IPR007174">
    <property type="entry name" value="Las1"/>
</dbReference>
<reference evidence="1" key="2">
    <citation type="submission" date="2014-02" db="EMBL/GenBank/DDBJ databases">
        <title>Complete DNA sequence of /Kuraishia capsulata/ illustrates novel genomic features among budding yeasts (/Saccharomycotina/).</title>
        <authorList>
            <person name="Morales L."/>
            <person name="Noel B."/>
            <person name="Porcel B."/>
            <person name="Marcet-Houben M."/>
            <person name="Hullo M-F."/>
            <person name="Sacerdot C."/>
            <person name="Tekaia F."/>
            <person name="Leh-Louis V."/>
            <person name="Despons L."/>
            <person name="Khanna V."/>
            <person name="Aury J-M."/>
            <person name="Barbe V."/>
            <person name="Couloux A."/>
            <person name="Labadie K."/>
            <person name="Pelletier E."/>
            <person name="Souciet J-L."/>
            <person name="Boekhout T."/>
            <person name="Gabaldon T."/>
            <person name="Wincker P."/>
            <person name="Dujon B."/>
        </authorList>
    </citation>
    <scope>NUCLEOTIDE SEQUENCE</scope>
    <source>
        <strain evidence="1">CBS 1993</strain>
    </source>
</reference>
<reference evidence="1" key="1">
    <citation type="submission" date="2013-12" db="EMBL/GenBank/DDBJ databases">
        <authorList>
            <person name="Genoscope - CEA"/>
        </authorList>
    </citation>
    <scope>NUCLEOTIDE SEQUENCE</scope>
    <source>
        <strain evidence="1">CBS 1993</strain>
    </source>
</reference>
<dbReference type="HOGENOM" id="CLU_043823_0_0_1"/>
<evidence type="ECO:0000313" key="1">
    <source>
        <dbReference type="EMBL" id="CDK25668.1"/>
    </source>
</evidence>
<dbReference type="STRING" id="1382522.W6MIF0"/>
<proteinExistence type="predicted"/>
<dbReference type="GO" id="GO:0004519">
    <property type="term" value="F:endonuclease activity"/>
    <property type="evidence" value="ECO:0007669"/>
    <property type="project" value="InterPro"/>
</dbReference>
<name>W6MIF0_9ASCO</name>
<dbReference type="PANTHER" id="PTHR15002">
    <property type="entry name" value="RIBOSOMAL BIOGENESIS PROTEIN LAS1L"/>
    <property type="match status" value="1"/>
</dbReference>
<dbReference type="GeneID" id="34519067"/>
<sequence length="413" mass="47402">MANPQFTPYKSLQDLRVLKQWFFSTEPEDLRQRAIQRVQAYLTRGNVPHSIESTSSLTSSVLLDEMFIKGILTDPTPIQLSYTMSIIKFVNGLLDPYQRARFTIPLHKLAQVLGLPSYFVELRHAGTHEALPSLSMLRITCQNALKWLQANYWDLALENTENETEATLKQLTDNELEYVKTIKKEVKAYSKIRREDVKKMFKPGDSSVSGKQYWDSLKNLKILYDQNQTLFLETMFFDRIFIVGDFLSEGKIDGLLRFYNPIISYLKATSTVLRYISTVEILSTNGSNEANQQQKWIQRMIADVATDIGEVGSLLDHIEDVSIDNRLLLLEGLKTKVQDDEKLLKKVSLLIQATKFEKMNKSIDQISFGGDRKRSTDNVDFGKAKKSKVDGAADEEHIWTKSNSWDFRPYGEV</sequence>
<dbReference type="AlphaFoldDB" id="W6MIF0"/>
<keyword evidence="2" id="KW-1185">Reference proteome</keyword>
<protein>
    <submittedName>
        <fullName evidence="1">Uncharacterized protein</fullName>
    </submittedName>
</protein>
<accession>W6MIF0</accession>
<dbReference type="GO" id="GO:0000470">
    <property type="term" value="P:maturation of LSU-rRNA"/>
    <property type="evidence" value="ECO:0007669"/>
    <property type="project" value="TreeGrafter"/>
</dbReference>
<dbReference type="Proteomes" id="UP000019384">
    <property type="component" value="Unassembled WGS sequence"/>
</dbReference>
<dbReference type="RefSeq" id="XP_022457679.1">
    <property type="nucleotide sequence ID" value="XM_022603838.1"/>
</dbReference>
<dbReference type="GO" id="GO:0000460">
    <property type="term" value="P:maturation of 5.8S rRNA"/>
    <property type="evidence" value="ECO:0007669"/>
    <property type="project" value="TreeGrafter"/>
</dbReference>
<dbReference type="EMBL" id="HG793126">
    <property type="protein sequence ID" value="CDK25668.1"/>
    <property type="molecule type" value="Genomic_DNA"/>
</dbReference>
<dbReference type="GO" id="GO:0090730">
    <property type="term" value="C:Las1 complex"/>
    <property type="evidence" value="ECO:0007669"/>
    <property type="project" value="InterPro"/>
</dbReference>
<organism evidence="1 2">
    <name type="scientific">Kuraishia capsulata CBS 1993</name>
    <dbReference type="NCBI Taxonomy" id="1382522"/>
    <lineage>
        <taxon>Eukaryota</taxon>
        <taxon>Fungi</taxon>
        <taxon>Dikarya</taxon>
        <taxon>Ascomycota</taxon>
        <taxon>Saccharomycotina</taxon>
        <taxon>Pichiomycetes</taxon>
        <taxon>Pichiales</taxon>
        <taxon>Pichiaceae</taxon>
        <taxon>Kuraishia</taxon>
    </lineage>
</organism>
<gene>
    <name evidence="1" type="ORF">KUCA_T00001638001</name>
</gene>
<dbReference type="PANTHER" id="PTHR15002:SF0">
    <property type="entry name" value="RIBOSOMAL BIOGENESIS PROTEIN LAS1L"/>
    <property type="match status" value="1"/>
</dbReference>
<dbReference type="OrthoDB" id="10263222at2759"/>
<dbReference type="Pfam" id="PF04031">
    <property type="entry name" value="Las1"/>
    <property type="match status" value="1"/>
</dbReference>
<evidence type="ECO:0000313" key="2">
    <source>
        <dbReference type="Proteomes" id="UP000019384"/>
    </source>
</evidence>
<dbReference type="GO" id="GO:0030687">
    <property type="term" value="C:preribosome, large subunit precursor"/>
    <property type="evidence" value="ECO:0007669"/>
    <property type="project" value="TreeGrafter"/>
</dbReference>